<evidence type="ECO:0000313" key="2">
    <source>
        <dbReference type="EMBL" id="CFE43309.1"/>
    </source>
</evidence>
<dbReference type="Proteomes" id="UP000049023">
    <property type="component" value="Unassembled WGS sequence"/>
</dbReference>
<evidence type="ECO:0000313" key="4">
    <source>
        <dbReference type="EMBL" id="CFR99503.1"/>
    </source>
</evidence>
<dbReference type="Proteomes" id="UP000048289">
    <property type="component" value="Unassembled WGS sequence"/>
</dbReference>
<name>A0A0U0S6V1_MYCTX</name>
<evidence type="ECO:0000313" key="7">
    <source>
        <dbReference type="EMBL" id="CNV55019.1"/>
    </source>
</evidence>
<dbReference type="Proteomes" id="UP000050164">
    <property type="component" value="Unassembled WGS sequence"/>
</dbReference>
<reference evidence="10" key="2">
    <citation type="submission" date="2015-03" db="EMBL/GenBank/DDBJ databases">
        <authorList>
            <person name="Murphy D."/>
        </authorList>
    </citation>
    <scope>NUCLEOTIDE SEQUENCE [LARGE SCALE GENOMIC DNA]</scope>
    <source>
        <strain evidence="10">K00500041</strain>
    </source>
</reference>
<accession>A0A0U0S6V1</accession>
<evidence type="ECO:0000313" key="17">
    <source>
        <dbReference type="Proteomes" id="UP000048289"/>
    </source>
</evidence>
<dbReference type="Proteomes" id="UP000044938">
    <property type="component" value="Unassembled WGS sequence"/>
</dbReference>
<evidence type="ECO:0000313" key="15">
    <source>
        <dbReference type="Proteomes" id="UP000046680"/>
    </source>
</evidence>
<evidence type="ECO:0000313" key="8">
    <source>
        <dbReference type="EMBL" id="COW19716.1"/>
    </source>
</evidence>
<organism evidence="10 11">
    <name type="scientific">Mycobacterium tuberculosis</name>
    <dbReference type="NCBI Taxonomy" id="1773"/>
    <lineage>
        <taxon>Bacteria</taxon>
        <taxon>Bacillati</taxon>
        <taxon>Actinomycetota</taxon>
        <taxon>Actinomycetes</taxon>
        <taxon>Mycobacteriales</taxon>
        <taxon>Mycobacteriaceae</taxon>
        <taxon>Mycobacterium</taxon>
        <taxon>Mycobacterium tuberculosis complex</taxon>
    </lineage>
</organism>
<dbReference type="EMBL" id="CGCX01001676">
    <property type="protein sequence ID" value="CFR99503.1"/>
    <property type="molecule type" value="Genomic_DNA"/>
</dbReference>
<dbReference type="Proteomes" id="UP000046947">
    <property type="component" value="Unassembled WGS sequence"/>
</dbReference>
<reference evidence="11 12" key="1">
    <citation type="submission" date="2015-03" db="EMBL/GenBank/DDBJ databases">
        <authorList>
            <consortium name="Pathogen Informatics"/>
        </authorList>
    </citation>
    <scope>NUCLEOTIDE SEQUENCE [LARGE SCALE GENOMIC DNA]</scope>
    <source>
        <strain evidence="6 19">Bir 185</strain>
        <strain evidence="5 18">Bir 187</strain>
        <strain evidence="4 15">C09601061</strain>
        <strain evidence="7 12">D00501624</strain>
        <strain evidence="8 14">G09801536</strain>
        <strain evidence="2 17">G09901357</strain>
        <strain evidence="3 16">H09601792</strain>
        <strain evidence="11">K00500041</strain>
        <strain evidence="9 13">M09401471</strain>
    </source>
</reference>
<dbReference type="EMBL" id="CNFT01001212">
    <property type="protein sequence ID" value="CKT01397.1"/>
    <property type="molecule type" value="Genomic_DNA"/>
</dbReference>
<evidence type="ECO:0000313" key="19">
    <source>
        <dbReference type="Proteomes" id="UP000050164"/>
    </source>
</evidence>
<dbReference type="EMBL" id="CQQC01000989">
    <property type="protein sequence ID" value="CNV55019.1"/>
    <property type="molecule type" value="Genomic_DNA"/>
</dbReference>
<protein>
    <submittedName>
        <fullName evidence="10">Uncharacterized protein</fullName>
    </submittedName>
</protein>
<evidence type="ECO:0000313" key="16">
    <source>
        <dbReference type="Proteomes" id="UP000046947"/>
    </source>
</evidence>
<evidence type="ECO:0000313" key="5">
    <source>
        <dbReference type="EMBL" id="CKS31743.1"/>
    </source>
</evidence>
<evidence type="ECO:0000313" key="11">
    <source>
        <dbReference type="Proteomes" id="UP000038802"/>
    </source>
</evidence>
<evidence type="ECO:0000313" key="12">
    <source>
        <dbReference type="Proteomes" id="UP000039217"/>
    </source>
</evidence>
<evidence type="ECO:0000313" key="3">
    <source>
        <dbReference type="EMBL" id="CFE61286.1"/>
    </source>
</evidence>
<feature type="compositionally biased region" description="Low complexity" evidence="1">
    <location>
        <begin position="52"/>
        <end position="71"/>
    </location>
</feature>
<evidence type="ECO:0000313" key="18">
    <source>
        <dbReference type="Proteomes" id="UP000049023"/>
    </source>
</evidence>
<evidence type="ECO:0000313" key="10">
    <source>
        <dbReference type="EMBL" id="COW55539.1"/>
    </source>
</evidence>
<dbReference type="Proteomes" id="UP000038802">
    <property type="component" value="Unassembled WGS sequence"/>
</dbReference>
<gene>
    <name evidence="4" type="ORF">ERS007657_03458</name>
    <name evidence="7" type="ORF">ERS007661_02671</name>
    <name evidence="8" type="ORF">ERS007679_03350</name>
    <name evidence="2" type="ORF">ERS007681_03382</name>
    <name evidence="3" type="ORF">ERS007688_02953</name>
    <name evidence="10" type="ORF">ERS007703_03850</name>
    <name evidence="9" type="ORF">ERS007720_02826</name>
    <name evidence="6" type="ORF">ERS027659_03854</name>
    <name evidence="5" type="ORF">ERS027661_02904</name>
</gene>
<dbReference type="Proteomes" id="UP000045842">
    <property type="component" value="Unassembled WGS sequence"/>
</dbReference>
<dbReference type="Proteomes" id="UP000039217">
    <property type="component" value="Unassembled WGS sequence"/>
</dbReference>
<evidence type="ECO:0000313" key="9">
    <source>
        <dbReference type="EMBL" id="COW54243.1"/>
    </source>
</evidence>
<sequence length="139" mass="14541">MSRPLRLATWKTRSRSCPGQPRALGQRMSASPSFSGANGEPHSGQVVGMMNSRSEPSRSSTTGPSTSGITSPALRITTVSPISTPLRLISEALCRVACPTVDPATFTGVMNANGVIRPVRPTFTRMSSSLVCASSGGYL</sequence>
<dbReference type="EMBL" id="CSAD01000595">
    <property type="protein sequence ID" value="COW19716.1"/>
    <property type="molecule type" value="Genomic_DNA"/>
</dbReference>
<evidence type="ECO:0000313" key="13">
    <source>
        <dbReference type="Proteomes" id="UP000044938"/>
    </source>
</evidence>
<dbReference type="EMBL" id="CSAE01000575">
    <property type="protein sequence ID" value="COW55539.1"/>
    <property type="molecule type" value="Genomic_DNA"/>
</dbReference>
<evidence type="ECO:0000256" key="1">
    <source>
        <dbReference type="SAM" id="MobiDB-lite"/>
    </source>
</evidence>
<dbReference type="EMBL" id="CFOH01000565">
    <property type="protein sequence ID" value="CFE61286.1"/>
    <property type="molecule type" value="Genomic_DNA"/>
</dbReference>
<dbReference type="Proteomes" id="UP000046680">
    <property type="component" value="Unassembled WGS sequence"/>
</dbReference>
<dbReference type="AlphaFoldDB" id="A0A0U0S6V1"/>
<proteinExistence type="predicted"/>
<dbReference type="EMBL" id="CNFU01000681">
    <property type="protein sequence ID" value="CKS31743.1"/>
    <property type="molecule type" value="Genomic_DNA"/>
</dbReference>
<evidence type="ECO:0000313" key="6">
    <source>
        <dbReference type="EMBL" id="CKT01397.1"/>
    </source>
</evidence>
<feature type="region of interest" description="Disordered" evidence="1">
    <location>
        <begin position="1"/>
        <end position="72"/>
    </location>
</feature>
<evidence type="ECO:0000313" key="14">
    <source>
        <dbReference type="Proteomes" id="UP000045842"/>
    </source>
</evidence>
<dbReference type="EMBL" id="CSAJ01000394">
    <property type="protein sequence ID" value="COW54243.1"/>
    <property type="molecule type" value="Genomic_DNA"/>
</dbReference>
<dbReference type="EMBL" id="CFOE01000576">
    <property type="protein sequence ID" value="CFE43309.1"/>
    <property type="molecule type" value="Genomic_DNA"/>
</dbReference>